<feature type="compositionally biased region" description="Low complexity" evidence="7">
    <location>
        <begin position="12"/>
        <end position="22"/>
    </location>
</feature>
<accession>A0AA86VJZ2</accession>
<evidence type="ECO:0000256" key="3">
    <source>
        <dbReference type="ARBA" id="ARBA00022475"/>
    </source>
</evidence>
<feature type="compositionally biased region" description="Pro residues" evidence="7">
    <location>
        <begin position="1"/>
        <end position="11"/>
    </location>
</feature>
<keyword evidence="9" id="KW-1185">Reference proteome</keyword>
<keyword evidence="5" id="KW-0472">Membrane</keyword>
<dbReference type="PANTHER" id="PTHR31220">
    <property type="entry name" value="HYCCIN RELATED"/>
    <property type="match status" value="1"/>
</dbReference>
<dbReference type="PANTHER" id="PTHR31220:SF10">
    <property type="entry name" value="HYCCIN"/>
    <property type="match status" value="1"/>
</dbReference>
<protein>
    <recommendedName>
        <fullName evidence="10">Hyccin</fullName>
    </recommendedName>
</protein>
<evidence type="ECO:0000313" key="8">
    <source>
        <dbReference type="EMBL" id="CAJ1971167.1"/>
    </source>
</evidence>
<keyword evidence="3" id="KW-1003">Cell membrane</keyword>
<dbReference type="GO" id="GO:0046854">
    <property type="term" value="P:phosphatidylinositol phosphate biosynthetic process"/>
    <property type="evidence" value="ECO:0007669"/>
    <property type="project" value="TreeGrafter"/>
</dbReference>
<dbReference type="Pfam" id="PF09790">
    <property type="entry name" value="Hyccin"/>
    <property type="match status" value="1"/>
</dbReference>
<dbReference type="Gramene" id="rna-AYBTSS11_LOCUS23165">
    <property type="protein sequence ID" value="CAJ1971167.1"/>
    <property type="gene ID" value="gene-AYBTSS11_LOCUS23165"/>
</dbReference>
<dbReference type="Proteomes" id="UP001189624">
    <property type="component" value="Chromosome 8"/>
</dbReference>
<dbReference type="AlphaFoldDB" id="A0AA86VJZ2"/>
<sequence length="349" mass="37945">MSADPQTPPPATATATATSTATATASPAKLQTAIDSLSSIVPALSTLTPSNLLTNPDLYSNISALLRQPNSGAGDNNLCRWLYDTFQSGVADLQLLVLRFLPVIAGVYLSRVADRKPQAGFEAVLLALYAHETTSRAGQPVSITIPDLTQPSVYHEATGKSPSKSTGAAESDLAVVSHALEPHGTVRSTRRARIVGVALELYYTKIAHMPISSKIDFCEFCKVWAGQEGEMYEKFEEDEEENEEGGVGSAMEVKVRKKVEGRVPLCWELLQPVMRILAHCLLGPNNNKEVVLFEKANEACRSLFARSMHDVNPKAILPMRSLMRLSKTLMPNSKHLDPTELPYSDVISL</sequence>
<comment type="similarity">
    <text evidence="6">Belongs to the Hyccin family.</text>
</comment>
<evidence type="ECO:0000256" key="5">
    <source>
        <dbReference type="ARBA" id="ARBA00023136"/>
    </source>
</evidence>
<dbReference type="GO" id="GO:0005829">
    <property type="term" value="C:cytosol"/>
    <property type="evidence" value="ECO:0007669"/>
    <property type="project" value="UniProtKB-SubCell"/>
</dbReference>
<evidence type="ECO:0000256" key="7">
    <source>
        <dbReference type="SAM" id="MobiDB-lite"/>
    </source>
</evidence>
<proteinExistence type="inferred from homology"/>
<dbReference type="InterPro" id="IPR018619">
    <property type="entry name" value="Hyccin"/>
</dbReference>
<dbReference type="GO" id="GO:0072659">
    <property type="term" value="P:protein localization to plasma membrane"/>
    <property type="evidence" value="ECO:0007669"/>
    <property type="project" value="TreeGrafter"/>
</dbReference>
<keyword evidence="4" id="KW-0963">Cytoplasm</keyword>
<evidence type="ECO:0000256" key="1">
    <source>
        <dbReference type="ARBA" id="ARBA00004236"/>
    </source>
</evidence>
<dbReference type="EMBL" id="OY731405">
    <property type="protein sequence ID" value="CAJ1971167.1"/>
    <property type="molecule type" value="Genomic_DNA"/>
</dbReference>
<evidence type="ECO:0000256" key="2">
    <source>
        <dbReference type="ARBA" id="ARBA00004514"/>
    </source>
</evidence>
<gene>
    <name evidence="8" type="ORF">AYBTSS11_LOCUS23165</name>
</gene>
<evidence type="ECO:0008006" key="10">
    <source>
        <dbReference type="Google" id="ProtNLM"/>
    </source>
</evidence>
<evidence type="ECO:0000256" key="4">
    <source>
        <dbReference type="ARBA" id="ARBA00022490"/>
    </source>
</evidence>
<feature type="region of interest" description="Disordered" evidence="7">
    <location>
        <begin position="1"/>
        <end position="22"/>
    </location>
</feature>
<reference evidence="8" key="1">
    <citation type="submission" date="2023-10" db="EMBL/GenBank/DDBJ databases">
        <authorList>
            <person name="Domelevo Entfellner J.-B."/>
        </authorList>
    </citation>
    <scope>NUCLEOTIDE SEQUENCE</scope>
</reference>
<dbReference type="GO" id="GO:0005886">
    <property type="term" value="C:plasma membrane"/>
    <property type="evidence" value="ECO:0007669"/>
    <property type="project" value="UniProtKB-SubCell"/>
</dbReference>
<evidence type="ECO:0000256" key="6">
    <source>
        <dbReference type="ARBA" id="ARBA00034482"/>
    </source>
</evidence>
<organism evidence="8 9">
    <name type="scientific">Sphenostylis stenocarpa</name>
    <dbReference type="NCBI Taxonomy" id="92480"/>
    <lineage>
        <taxon>Eukaryota</taxon>
        <taxon>Viridiplantae</taxon>
        <taxon>Streptophyta</taxon>
        <taxon>Embryophyta</taxon>
        <taxon>Tracheophyta</taxon>
        <taxon>Spermatophyta</taxon>
        <taxon>Magnoliopsida</taxon>
        <taxon>eudicotyledons</taxon>
        <taxon>Gunneridae</taxon>
        <taxon>Pentapetalae</taxon>
        <taxon>rosids</taxon>
        <taxon>fabids</taxon>
        <taxon>Fabales</taxon>
        <taxon>Fabaceae</taxon>
        <taxon>Papilionoideae</taxon>
        <taxon>50 kb inversion clade</taxon>
        <taxon>NPAAA clade</taxon>
        <taxon>indigoferoid/millettioid clade</taxon>
        <taxon>Phaseoleae</taxon>
        <taxon>Sphenostylis</taxon>
    </lineage>
</organism>
<name>A0AA86VJZ2_9FABA</name>
<evidence type="ECO:0000313" key="9">
    <source>
        <dbReference type="Proteomes" id="UP001189624"/>
    </source>
</evidence>
<comment type="subcellular location">
    <subcellularLocation>
        <location evidence="1">Cell membrane</location>
    </subcellularLocation>
    <subcellularLocation>
        <location evidence="2">Cytoplasm</location>
        <location evidence="2">Cytosol</location>
    </subcellularLocation>
</comment>